<dbReference type="SUPFAM" id="SSF101751">
    <property type="entry name" value="Hydrophobin II, HfbII"/>
    <property type="match status" value="1"/>
</dbReference>
<evidence type="ECO:0000313" key="9">
    <source>
        <dbReference type="Proteomes" id="UP000076881"/>
    </source>
</evidence>
<name>A0A162JW29_CORDF</name>
<proteinExistence type="inferred from homology"/>
<evidence type="ECO:0000256" key="3">
    <source>
        <dbReference type="ARBA" id="ARBA00022512"/>
    </source>
</evidence>
<accession>A0A162JW29</accession>
<sequence>MQFSIVALFIGAAIATPVALSGELAARGDGPCGPLLYGNPQCCSSDVLGVLDLSCSTPSSANDMADLKKSCGDEGLQARCCTLDIASLGVICKEA</sequence>
<protein>
    <submittedName>
        <fullName evidence="8">Hydrophobin 2</fullName>
    </submittedName>
</protein>
<keyword evidence="9" id="KW-1185">Reference proteome</keyword>
<comment type="similarity">
    <text evidence="2">Belongs to the cerato-ulmin hydrophobin family.</text>
</comment>
<dbReference type="AlphaFoldDB" id="A0A162JW29"/>
<feature type="chain" id="PRO_5012227088" evidence="7">
    <location>
        <begin position="16"/>
        <end position="95"/>
    </location>
</feature>
<gene>
    <name evidence="8" type="ORF">LEL_08093</name>
</gene>
<evidence type="ECO:0000256" key="5">
    <source>
        <dbReference type="ARBA" id="ARBA00022729"/>
    </source>
</evidence>
<evidence type="ECO:0000313" key="8">
    <source>
        <dbReference type="EMBL" id="OAA74512.1"/>
    </source>
</evidence>
<comment type="caution">
    <text evidence="8">The sequence shown here is derived from an EMBL/GenBank/DDBJ whole genome shotgun (WGS) entry which is preliminary data.</text>
</comment>
<dbReference type="Pfam" id="PF06766">
    <property type="entry name" value="Hydrophobin_2"/>
    <property type="match status" value="1"/>
</dbReference>
<dbReference type="CDD" id="cd23508">
    <property type="entry name" value="hydrophobin_II"/>
    <property type="match status" value="1"/>
</dbReference>
<comment type="subcellular location">
    <subcellularLocation>
        <location evidence="1">Secreted</location>
        <location evidence="1">Cell wall</location>
    </subcellularLocation>
</comment>
<dbReference type="STRING" id="1081108.A0A162JW29"/>
<evidence type="ECO:0000256" key="7">
    <source>
        <dbReference type="SAM" id="SignalP"/>
    </source>
</evidence>
<evidence type="ECO:0000256" key="6">
    <source>
        <dbReference type="ARBA" id="ARBA00023157"/>
    </source>
</evidence>
<keyword evidence="6" id="KW-1015">Disulfide bond</keyword>
<dbReference type="Proteomes" id="UP000076881">
    <property type="component" value="Unassembled WGS sequence"/>
</dbReference>
<dbReference type="PANTHER" id="PTHR42341:SF1">
    <property type="entry name" value="HYDROPHOBIN"/>
    <property type="match status" value="1"/>
</dbReference>
<dbReference type="PANTHER" id="PTHR42341">
    <property type="entry name" value="HYDROPHOBIN"/>
    <property type="match status" value="1"/>
</dbReference>
<dbReference type="InterPro" id="IPR010636">
    <property type="entry name" value="Class_II_hydrophobin"/>
</dbReference>
<dbReference type="EMBL" id="AZHF01000006">
    <property type="protein sequence ID" value="OAA74512.1"/>
    <property type="molecule type" value="Genomic_DNA"/>
</dbReference>
<evidence type="ECO:0000256" key="2">
    <source>
        <dbReference type="ARBA" id="ARBA00009576"/>
    </source>
</evidence>
<keyword evidence="4" id="KW-0964">Secreted</keyword>
<dbReference type="GO" id="GO:0005576">
    <property type="term" value="C:extracellular region"/>
    <property type="evidence" value="ECO:0007669"/>
    <property type="project" value="InterPro"/>
</dbReference>
<feature type="signal peptide" evidence="7">
    <location>
        <begin position="1"/>
        <end position="15"/>
    </location>
</feature>
<dbReference type="InterPro" id="IPR036686">
    <property type="entry name" value="Class_II_Hydrophobin_sf"/>
</dbReference>
<keyword evidence="5 7" id="KW-0732">Signal</keyword>
<dbReference type="Gene3D" id="3.20.120.10">
    <property type="entry name" value="Hydrophobin"/>
    <property type="match status" value="1"/>
</dbReference>
<evidence type="ECO:0000256" key="4">
    <source>
        <dbReference type="ARBA" id="ARBA00022525"/>
    </source>
</evidence>
<organism evidence="8 9">
    <name type="scientific">Akanthomyces lecanii RCEF 1005</name>
    <dbReference type="NCBI Taxonomy" id="1081108"/>
    <lineage>
        <taxon>Eukaryota</taxon>
        <taxon>Fungi</taxon>
        <taxon>Dikarya</taxon>
        <taxon>Ascomycota</taxon>
        <taxon>Pezizomycotina</taxon>
        <taxon>Sordariomycetes</taxon>
        <taxon>Hypocreomycetidae</taxon>
        <taxon>Hypocreales</taxon>
        <taxon>Cordycipitaceae</taxon>
        <taxon>Akanthomyces</taxon>
        <taxon>Cordyceps confragosa</taxon>
    </lineage>
</organism>
<dbReference type="OrthoDB" id="4500971at2759"/>
<evidence type="ECO:0000256" key="1">
    <source>
        <dbReference type="ARBA" id="ARBA00004191"/>
    </source>
</evidence>
<reference evidence="8 9" key="1">
    <citation type="journal article" date="2016" name="Genome Biol. Evol.">
        <title>Divergent and convergent evolution of fungal pathogenicity.</title>
        <authorList>
            <person name="Shang Y."/>
            <person name="Xiao G."/>
            <person name="Zheng P."/>
            <person name="Cen K."/>
            <person name="Zhan S."/>
            <person name="Wang C."/>
        </authorList>
    </citation>
    <scope>NUCLEOTIDE SEQUENCE [LARGE SCALE GENOMIC DNA]</scope>
    <source>
        <strain evidence="8 9">RCEF 1005</strain>
    </source>
</reference>
<keyword evidence="3" id="KW-0134">Cell wall</keyword>